<dbReference type="PANTHER" id="PTHR34997:SF1">
    <property type="entry name" value="PEPTIDOGLYCAN-BINDING LYSIN DOMAIN"/>
    <property type="match status" value="1"/>
</dbReference>
<keyword evidence="1" id="KW-0147">Chitin-binding</keyword>
<feature type="chain" id="PRO_5047169031" description="LysM domain-containing protein" evidence="3">
    <location>
        <begin position="17"/>
        <end position="282"/>
    </location>
</feature>
<keyword evidence="3" id="KW-0732">Signal</keyword>
<dbReference type="RefSeq" id="XP_070886665.1">
    <property type="nucleotide sequence ID" value="XM_071028973.1"/>
</dbReference>
<feature type="domain" description="LysM" evidence="4">
    <location>
        <begin position="37"/>
        <end position="82"/>
    </location>
</feature>
<evidence type="ECO:0000313" key="5">
    <source>
        <dbReference type="EMBL" id="KAL2867686.1"/>
    </source>
</evidence>
<evidence type="ECO:0000259" key="4">
    <source>
        <dbReference type="PROSITE" id="PS51782"/>
    </source>
</evidence>
<dbReference type="CDD" id="cd00118">
    <property type="entry name" value="LysM"/>
    <property type="match status" value="2"/>
</dbReference>
<evidence type="ECO:0000256" key="2">
    <source>
        <dbReference type="ARBA" id="ARBA00023026"/>
    </source>
</evidence>
<reference evidence="5 6" key="1">
    <citation type="submission" date="2024-07" db="EMBL/GenBank/DDBJ databases">
        <title>Section-level genome sequencing and comparative genomics of Aspergillus sections Usti and Cavernicolus.</title>
        <authorList>
            <consortium name="Lawrence Berkeley National Laboratory"/>
            <person name="Nybo J.L."/>
            <person name="Vesth T.C."/>
            <person name="Theobald S."/>
            <person name="Frisvad J.C."/>
            <person name="Larsen T.O."/>
            <person name="Kjaerboelling I."/>
            <person name="Rothschild-Mancinelli K."/>
            <person name="Lyhne E.K."/>
            <person name="Kogle M.E."/>
            <person name="Barry K."/>
            <person name="Clum A."/>
            <person name="Na H."/>
            <person name="Ledsgaard L."/>
            <person name="Lin J."/>
            <person name="Lipzen A."/>
            <person name="Kuo A."/>
            <person name="Riley R."/>
            <person name="Mondo S."/>
            <person name="Labutti K."/>
            <person name="Haridas S."/>
            <person name="Pangalinan J."/>
            <person name="Salamov A.A."/>
            <person name="Simmons B.A."/>
            <person name="Magnuson J.K."/>
            <person name="Chen J."/>
            <person name="Drula E."/>
            <person name="Henrissat B."/>
            <person name="Wiebenga A."/>
            <person name="Lubbers R.J."/>
            <person name="Gomes A.C."/>
            <person name="Macurrencykelacurrency M.R."/>
            <person name="Stajich J."/>
            <person name="Grigoriev I.V."/>
            <person name="Mortensen U.H."/>
            <person name="De Vries R.P."/>
            <person name="Baker S.E."/>
            <person name="Andersen M.R."/>
        </authorList>
    </citation>
    <scope>NUCLEOTIDE SEQUENCE [LARGE SCALE GENOMIC DNA]</scope>
    <source>
        <strain evidence="5 6">CBS 449.75</strain>
    </source>
</reference>
<evidence type="ECO:0000256" key="3">
    <source>
        <dbReference type="SAM" id="SignalP"/>
    </source>
</evidence>
<evidence type="ECO:0000313" key="6">
    <source>
        <dbReference type="Proteomes" id="UP001610432"/>
    </source>
</evidence>
<dbReference type="InterPro" id="IPR052210">
    <property type="entry name" value="LysM1-like"/>
</dbReference>
<dbReference type="Gene3D" id="3.10.350.10">
    <property type="entry name" value="LysM domain"/>
    <property type="match status" value="3"/>
</dbReference>
<comment type="caution">
    <text evidence="5">The sequence shown here is derived from an EMBL/GenBank/DDBJ whole genome shotgun (WGS) entry which is preliminary data.</text>
</comment>
<accession>A0ABR4LT83</accession>
<keyword evidence="6" id="KW-1185">Reference proteome</keyword>
<dbReference type="EMBL" id="JBFXLQ010000017">
    <property type="protein sequence ID" value="KAL2867686.1"/>
    <property type="molecule type" value="Genomic_DNA"/>
</dbReference>
<dbReference type="SUPFAM" id="SSF54106">
    <property type="entry name" value="LysM domain"/>
    <property type="match status" value="3"/>
</dbReference>
<dbReference type="PANTHER" id="PTHR34997">
    <property type="entry name" value="AM15"/>
    <property type="match status" value="1"/>
</dbReference>
<dbReference type="GeneID" id="98144045"/>
<feature type="signal peptide" evidence="3">
    <location>
        <begin position="1"/>
        <end position="16"/>
    </location>
</feature>
<dbReference type="SMART" id="SM00257">
    <property type="entry name" value="LysM"/>
    <property type="match status" value="3"/>
</dbReference>
<name>A0ABR4LT83_9EURO</name>
<dbReference type="InterPro" id="IPR036779">
    <property type="entry name" value="LysM_dom_sf"/>
</dbReference>
<dbReference type="Proteomes" id="UP001610432">
    <property type="component" value="Unassembled WGS sequence"/>
</dbReference>
<evidence type="ECO:0000256" key="1">
    <source>
        <dbReference type="ARBA" id="ARBA00022669"/>
    </source>
</evidence>
<feature type="domain" description="LysM" evidence="4">
    <location>
        <begin position="87"/>
        <end position="133"/>
    </location>
</feature>
<sequence>MSLTLVLQFITTIVFASHGSARYGQTSANFTTCASNMSYTVVPGDNCGRIARAHNVPMAALVSLNDLRPDCADLRVGEVLCLPQSCQLYPVYLGDTCKHISEANHIALSQLLEWNTHVNSECTNLFPGDQVCIAEPQMLPTTTTPVTATVIQPRDYATTTVAPPGHTPRGTTRKCGQYYQMKDGDFCQLIADNFSIDLDLFRAINPAINPECTNLVPGLYYCVSPTQDWNQTTTTTTVSTYTSAPAPTTSGTTPRCYEVRPEMFPFCDMLTACIVVRRSIRR</sequence>
<gene>
    <name evidence="5" type="ORF">BJX67DRAFT_352083</name>
</gene>
<feature type="domain" description="LysM" evidence="4">
    <location>
        <begin position="177"/>
        <end position="223"/>
    </location>
</feature>
<proteinExistence type="predicted"/>
<keyword evidence="2" id="KW-0843">Virulence</keyword>
<dbReference type="Pfam" id="PF01476">
    <property type="entry name" value="LysM"/>
    <property type="match status" value="3"/>
</dbReference>
<dbReference type="PROSITE" id="PS51782">
    <property type="entry name" value="LYSM"/>
    <property type="match status" value="3"/>
</dbReference>
<dbReference type="InterPro" id="IPR018392">
    <property type="entry name" value="LysM"/>
</dbReference>
<protein>
    <recommendedName>
        <fullName evidence="4">LysM domain-containing protein</fullName>
    </recommendedName>
</protein>
<organism evidence="5 6">
    <name type="scientific">Aspergillus lucknowensis</name>
    <dbReference type="NCBI Taxonomy" id="176173"/>
    <lineage>
        <taxon>Eukaryota</taxon>
        <taxon>Fungi</taxon>
        <taxon>Dikarya</taxon>
        <taxon>Ascomycota</taxon>
        <taxon>Pezizomycotina</taxon>
        <taxon>Eurotiomycetes</taxon>
        <taxon>Eurotiomycetidae</taxon>
        <taxon>Eurotiales</taxon>
        <taxon>Aspergillaceae</taxon>
        <taxon>Aspergillus</taxon>
        <taxon>Aspergillus subgen. Nidulantes</taxon>
    </lineage>
</organism>